<evidence type="ECO:0000313" key="2">
    <source>
        <dbReference type="EMBL" id="SLM28623.1"/>
    </source>
</evidence>
<name>A0A1W1H846_9BACT</name>
<evidence type="ECO:0000256" key="1">
    <source>
        <dbReference type="SAM" id="Phobius"/>
    </source>
</evidence>
<keyword evidence="1" id="KW-1133">Transmembrane helix</keyword>
<sequence>MDYFSSYIALLCCLAFGKLYLFSTVSTFMGLVKFIGKNLIITATFRALTYK</sequence>
<keyword evidence="3" id="KW-1185">Reference proteome</keyword>
<keyword evidence="1" id="KW-0472">Membrane</keyword>
<proteinExistence type="predicted"/>
<organism evidence="2 3">
    <name type="scientific">Desulfamplus magnetovallimortis</name>
    <dbReference type="NCBI Taxonomy" id="1246637"/>
    <lineage>
        <taxon>Bacteria</taxon>
        <taxon>Pseudomonadati</taxon>
        <taxon>Thermodesulfobacteriota</taxon>
        <taxon>Desulfobacteria</taxon>
        <taxon>Desulfobacterales</taxon>
        <taxon>Desulfobacteraceae</taxon>
        <taxon>Desulfamplus</taxon>
    </lineage>
</organism>
<reference evidence="2 3" key="1">
    <citation type="submission" date="2017-03" db="EMBL/GenBank/DDBJ databases">
        <authorList>
            <person name="Afonso C.L."/>
            <person name="Miller P.J."/>
            <person name="Scott M.A."/>
            <person name="Spackman E."/>
            <person name="Goraichik I."/>
            <person name="Dimitrov K.M."/>
            <person name="Suarez D.L."/>
            <person name="Swayne D.E."/>
        </authorList>
    </citation>
    <scope>NUCLEOTIDE SEQUENCE [LARGE SCALE GENOMIC DNA]</scope>
    <source>
        <strain evidence="2">PRJEB14757</strain>
    </source>
</reference>
<evidence type="ECO:0000313" key="3">
    <source>
        <dbReference type="Proteomes" id="UP000191931"/>
    </source>
</evidence>
<dbReference type="AlphaFoldDB" id="A0A1W1H846"/>
<gene>
    <name evidence="2" type="ORF">MTBBW1_1420012</name>
</gene>
<protein>
    <submittedName>
        <fullName evidence="2">Uncharacterized protein</fullName>
    </submittedName>
</protein>
<dbReference type="EMBL" id="FWEV01000049">
    <property type="protein sequence ID" value="SLM28623.1"/>
    <property type="molecule type" value="Genomic_DNA"/>
</dbReference>
<dbReference type="Proteomes" id="UP000191931">
    <property type="component" value="Unassembled WGS sequence"/>
</dbReference>
<feature type="transmembrane region" description="Helical" evidence="1">
    <location>
        <begin position="6"/>
        <end position="32"/>
    </location>
</feature>
<accession>A0A1W1H846</accession>
<keyword evidence="1" id="KW-0812">Transmembrane</keyword>